<dbReference type="InterPro" id="IPR002575">
    <property type="entry name" value="Aminoglycoside_PTrfase"/>
</dbReference>
<dbReference type="Proteomes" id="UP000230750">
    <property type="component" value="Unassembled WGS sequence"/>
</dbReference>
<proteinExistence type="inferred from homology"/>
<evidence type="ECO:0000256" key="5">
    <source>
        <dbReference type="ARBA" id="ARBA00022777"/>
    </source>
</evidence>
<comment type="caution">
    <text evidence="11">The sequence shown here is derived from an EMBL/GenBank/DDBJ whole genome shotgun (WGS) entry which is preliminary data.</text>
</comment>
<dbReference type="Pfam" id="PF01636">
    <property type="entry name" value="APH"/>
    <property type="match status" value="1"/>
</dbReference>
<evidence type="ECO:0000256" key="4">
    <source>
        <dbReference type="ARBA" id="ARBA00022679"/>
    </source>
</evidence>
<evidence type="ECO:0000256" key="7">
    <source>
        <dbReference type="ARBA" id="ARBA00037368"/>
    </source>
</evidence>
<dbReference type="EC" id="2.7.1.81" evidence="8"/>
<dbReference type="GO" id="GO:0005737">
    <property type="term" value="C:cytoplasm"/>
    <property type="evidence" value="ECO:0007669"/>
    <property type="project" value="UniProtKB-SubCell"/>
</dbReference>
<organism evidence="11 12">
    <name type="scientific">Stichopus japonicus</name>
    <name type="common">Sea cucumber</name>
    <dbReference type="NCBI Taxonomy" id="307972"/>
    <lineage>
        <taxon>Eukaryota</taxon>
        <taxon>Metazoa</taxon>
        <taxon>Echinodermata</taxon>
        <taxon>Eleutherozoa</taxon>
        <taxon>Echinozoa</taxon>
        <taxon>Holothuroidea</taxon>
        <taxon>Aspidochirotacea</taxon>
        <taxon>Aspidochirotida</taxon>
        <taxon>Stichopodidae</taxon>
        <taxon>Apostichopus</taxon>
    </lineage>
</organism>
<evidence type="ECO:0000256" key="1">
    <source>
        <dbReference type="ARBA" id="ARBA00004496"/>
    </source>
</evidence>
<evidence type="ECO:0000313" key="11">
    <source>
        <dbReference type="EMBL" id="PIK38127.1"/>
    </source>
</evidence>
<evidence type="ECO:0000256" key="3">
    <source>
        <dbReference type="ARBA" id="ARBA00022490"/>
    </source>
</evidence>
<comment type="function">
    <text evidence="7">Catalyzes the GTP-dependent phosphorylation of 5-hydroxy-L-lysine.</text>
</comment>
<protein>
    <recommendedName>
        <fullName evidence="9">Hydroxylysine kinase</fullName>
        <ecNumber evidence="8">2.7.1.81</ecNumber>
    </recommendedName>
</protein>
<dbReference type="AlphaFoldDB" id="A0A2G8JQS9"/>
<dbReference type="PANTHER" id="PTHR21064:SF1">
    <property type="entry name" value="HYDROXYLYSINE KINASE"/>
    <property type="match status" value="1"/>
</dbReference>
<comment type="similarity">
    <text evidence="2">Belongs to the aminoglycoside phosphotransferase family.</text>
</comment>
<evidence type="ECO:0000259" key="10">
    <source>
        <dbReference type="Pfam" id="PF01636"/>
    </source>
</evidence>
<comment type="catalytic activity">
    <reaction evidence="6">
        <text>(5R)-5-hydroxy-L-lysine + GTP = (5R)-5-phosphooxy-L-lysine + GDP + H(+)</text>
        <dbReference type="Rhea" id="RHEA:19049"/>
        <dbReference type="ChEBI" id="CHEBI:15378"/>
        <dbReference type="ChEBI" id="CHEBI:37565"/>
        <dbReference type="ChEBI" id="CHEBI:57882"/>
        <dbReference type="ChEBI" id="CHEBI:58189"/>
        <dbReference type="ChEBI" id="CHEBI:58357"/>
        <dbReference type="EC" id="2.7.1.81"/>
    </reaction>
</comment>
<sequence length="389" mass="44061">MSKTTIHLAVQEIAKKFYNLQHLNVKRLNSYDGLNFLLQTEPENKPDCSQKIIEYHILKFVPSDGTLFELCNKQVELMRHLHHRGFCSPNPVVAANGHYIWRLNMVEAGLINEMIADLSPPENGFFMVTLLEFIPGRILSSLHPVPYYLFYEAGQMLARLHELAKTYEGDSQPLKELSNNSYWSLEQAGEVSNYMEVVTDEELSSIILQVVIRFKENVLPRLSDLPSGIIHGDYNDDNIIISSSSEQCITPSSSELNDEVNVIDSEPSVRFSITGVIDFSDMSHSYLVFDIAKALSFMVITDVPDIMVAVKHFMNGYSSSRELLQVEKDVLISCTMASLAQNIVLALKDYSINPGNSYLLASMDDYPVALKKLFQHTDDELMTMWNLCQ</sequence>
<dbReference type="SUPFAM" id="SSF56112">
    <property type="entry name" value="Protein kinase-like (PK-like)"/>
    <property type="match status" value="1"/>
</dbReference>
<dbReference type="STRING" id="307972.A0A2G8JQS9"/>
<dbReference type="OrthoDB" id="9973935at2759"/>
<keyword evidence="5" id="KW-0418">Kinase</keyword>
<keyword evidence="3" id="KW-0963">Cytoplasm</keyword>
<evidence type="ECO:0000256" key="9">
    <source>
        <dbReference type="ARBA" id="ARBA00040505"/>
    </source>
</evidence>
<evidence type="ECO:0000256" key="2">
    <source>
        <dbReference type="ARBA" id="ARBA00006219"/>
    </source>
</evidence>
<dbReference type="InterPro" id="IPR011009">
    <property type="entry name" value="Kinase-like_dom_sf"/>
</dbReference>
<keyword evidence="4" id="KW-0808">Transferase</keyword>
<evidence type="ECO:0000256" key="8">
    <source>
        <dbReference type="ARBA" id="ARBA00038873"/>
    </source>
</evidence>
<evidence type="ECO:0000313" key="12">
    <source>
        <dbReference type="Proteomes" id="UP000230750"/>
    </source>
</evidence>
<feature type="domain" description="Aminoglycoside phosphotransferase" evidence="10">
    <location>
        <begin position="57"/>
        <end position="244"/>
    </location>
</feature>
<dbReference type="GO" id="GO:0047992">
    <property type="term" value="F:hydroxylysine kinase activity"/>
    <property type="evidence" value="ECO:0007669"/>
    <property type="project" value="UniProtKB-EC"/>
</dbReference>
<keyword evidence="12" id="KW-1185">Reference proteome</keyword>
<dbReference type="EMBL" id="MRZV01001400">
    <property type="protein sequence ID" value="PIK38127.1"/>
    <property type="molecule type" value="Genomic_DNA"/>
</dbReference>
<name>A0A2G8JQS9_STIJA</name>
<dbReference type="InterPro" id="IPR050249">
    <property type="entry name" value="Pseudomonas-type_ThrB"/>
</dbReference>
<gene>
    <name evidence="11" type="ORF">BSL78_25039</name>
</gene>
<comment type="subcellular location">
    <subcellularLocation>
        <location evidence="1">Cytoplasm</location>
    </subcellularLocation>
</comment>
<dbReference type="Gene3D" id="3.90.1200.10">
    <property type="match status" value="1"/>
</dbReference>
<accession>A0A2G8JQS9</accession>
<evidence type="ECO:0000256" key="6">
    <source>
        <dbReference type="ARBA" id="ARBA00036820"/>
    </source>
</evidence>
<reference evidence="11 12" key="1">
    <citation type="journal article" date="2017" name="PLoS Biol.">
        <title>The sea cucumber genome provides insights into morphological evolution and visceral regeneration.</title>
        <authorList>
            <person name="Zhang X."/>
            <person name="Sun L."/>
            <person name="Yuan J."/>
            <person name="Sun Y."/>
            <person name="Gao Y."/>
            <person name="Zhang L."/>
            <person name="Li S."/>
            <person name="Dai H."/>
            <person name="Hamel J.F."/>
            <person name="Liu C."/>
            <person name="Yu Y."/>
            <person name="Liu S."/>
            <person name="Lin W."/>
            <person name="Guo K."/>
            <person name="Jin S."/>
            <person name="Xu P."/>
            <person name="Storey K.B."/>
            <person name="Huan P."/>
            <person name="Zhang T."/>
            <person name="Zhou Y."/>
            <person name="Zhang J."/>
            <person name="Lin C."/>
            <person name="Li X."/>
            <person name="Xing L."/>
            <person name="Huo D."/>
            <person name="Sun M."/>
            <person name="Wang L."/>
            <person name="Mercier A."/>
            <person name="Li F."/>
            <person name="Yang H."/>
            <person name="Xiang J."/>
        </authorList>
    </citation>
    <scope>NUCLEOTIDE SEQUENCE [LARGE SCALE GENOMIC DNA]</scope>
    <source>
        <strain evidence="11">Shaxun</strain>
        <tissue evidence="11">Muscle</tissue>
    </source>
</reference>
<dbReference type="PANTHER" id="PTHR21064">
    <property type="entry name" value="AMINOGLYCOSIDE PHOSPHOTRANSFERASE DOMAIN-CONTAINING PROTEIN-RELATED"/>
    <property type="match status" value="1"/>
</dbReference>